<comment type="caution">
    <text evidence="1">The sequence shown here is derived from an EMBL/GenBank/DDBJ whole genome shotgun (WGS) entry which is preliminary data.</text>
</comment>
<dbReference type="InterPro" id="IPR042520">
    <property type="entry name" value="GshA_N"/>
</dbReference>
<dbReference type="SUPFAM" id="SSF56059">
    <property type="entry name" value="Glutathione synthetase ATP-binding domain-like"/>
    <property type="match status" value="1"/>
</dbReference>
<reference evidence="1" key="1">
    <citation type="journal article" date="2014" name="Int. J. Syst. Evol. Microbiol.">
        <title>Complete genome sequence of Corynebacterium casei LMG S-19264T (=DSM 44701T), isolated from a smear-ripened cheese.</title>
        <authorList>
            <consortium name="US DOE Joint Genome Institute (JGI-PGF)"/>
            <person name="Walter F."/>
            <person name="Albersmeier A."/>
            <person name="Kalinowski J."/>
            <person name="Ruckert C."/>
        </authorList>
    </citation>
    <scope>NUCLEOTIDE SEQUENCE</scope>
    <source>
        <strain evidence="1">CGMCC 1.15322</strain>
    </source>
</reference>
<dbReference type="NCBIfam" id="TIGR02049">
    <property type="entry name" value="gshA_ferroox"/>
    <property type="match status" value="1"/>
</dbReference>
<gene>
    <name evidence="1" type="primary">gshA</name>
    <name evidence="1" type="ORF">GCM10011496_06440</name>
</gene>
<reference evidence="1" key="2">
    <citation type="submission" date="2020-09" db="EMBL/GenBank/DDBJ databases">
        <authorList>
            <person name="Sun Q."/>
            <person name="Zhou Y."/>
        </authorList>
    </citation>
    <scope>NUCLEOTIDE SEQUENCE</scope>
    <source>
        <strain evidence="1">CGMCC 1.15322</strain>
    </source>
</reference>
<dbReference type="InterPro" id="IPR011718">
    <property type="entry name" value="GshA"/>
</dbReference>
<keyword evidence="1" id="KW-0436">Ligase</keyword>
<name>A0A916SA99_9BURK</name>
<accession>A0A916SA99</accession>
<sequence>MASVITKPGFAELEALRFGPRFDGLFAYSPEDSMVPHLITALNGPTNELEQRILDMTPAIERWFRLEWMEHTPPFYSSVDVRNAGFKLAPVDTNLYPGGWNNLTPEMLPLAVQAAMAAIEKICPEARNLLVIPENHTRNTFYLSNVLQLKRIFHQAGLNVRFGSLSLDITEPTTLTLPTGEQITLEPLVRTDRRLGLKNFDPCTILLNNDLSAGTPGMLEDLNEQYLLPPLHAGWSVRRKSHHFQAYEEVSKRFGKLLGVDPWLINPMFAKCGEVNLAEGADMDCLTSNVDALLTKIRRKYKEYGINEKPFVIVKADNGTYGMGIMTVRDVKDLDELNRKTKNKMSTTKDGQSLSEVIIQEGVQTHERINDAVAEPVVYMMDRYVVGGFYRVHADRGIDENLNAPGSSFVPLAFADSGRLPQPGVPPGASGPNRFYMYGVIGRLAMLAASYELEATDPDAEVYD</sequence>
<dbReference type="AlphaFoldDB" id="A0A916SA99"/>
<evidence type="ECO:0000313" key="1">
    <source>
        <dbReference type="EMBL" id="GGA88396.1"/>
    </source>
</evidence>
<keyword evidence="2" id="KW-1185">Reference proteome</keyword>
<protein>
    <submittedName>
        <fullName evidence="1">Glutamate--cysteine ligase</fullName>
    </submittedName>
</protein>
<organism evidence="1 2">
    <name type="scientific">Polaromonas eurypsychrophila</name>
    <dbReference type="NCBI Taxonomy" id="1614635"/>
    <lineage>
        <taxon>Bacteria</taxon>
        <taxon>Pseudomonadati</taxon>
        <taxon>Pseudomonadota</taxon>
        <taxon>Betaproteobacteria</taxon>
        <taxon>Burkholderiales</taxon>
        <taxon>Comamonadaceae</taxon>
        <taxon>Polaromonas</taxon>
    </lineage>
</organism>
<evidence type="ECO:0000313" key="2">
    <source>
        <dbReference type="Proteomes" id="UP000620596"/>
    </source>
</evidence>
<dbReference type="GO" id="GO:0016874">
    <property type="term" value="F:ligase activity"/>
    <property type="evidence" value="ECO:0007669"/>
    <property type="project" value="UniProtKB-KW"/>
</dbReference>
<dbReference type="EMBL" id="BMIG01000002">
    <property type="protein sequence ID" value="GGA88396.1"/>
    <property type="molecule type" value="Genomic_DNA"/>
</dbReference>
<proteinExistence type="predicted"/>
<dbReference type="Pfam" id="PF08886">
    <property type="entry name" value="GshA"/>
    <property type="match status" value="1"/>
</dbReference>
<dbReference type="Proteomes" id="UP000620596">
    <property type="component" value="Unassembled WGS sequence"/>
</dbReference>
<dbReference type="Gene3D" id="3.40.50.11280">
    <property type="entry name" value="Glutamate-cysteine ligase, N-terminal domain"/>
    <property type="match status" value="1"/>
</dbReference>